<organism evidence="1 2">
    <name type="scientific">Rhodopseudomonas palustris</name>
    <dbReference type="NCBI Taxonomy" id="1076"/>
    <lineage>
        <taxon>Bacteria</taxon>
        <taxon>Pseudomonadati</taxon>
        <taxon>Pseudomonadota</taxon>
        <taxon>Alphaproteobacteria</taxon>
        <taxon>Hyphomicrobiales</taxon>
        <taxon>Nitrobacteraceae</taxon>
        <taxon>Rhodopseudomonas</taxon>
    </lineage>
</organism>
<accession>A0A323UJN5</accession>
<sequence>MGFFAPVAADGSRVTVGLDEWRLVAARVAAALSTPLPAVMAMDWDDVVLWFGEAVAIGLENRVRLEL</sequence>
<comment type="caution">
    <text evidence="1">The sequence shown here is derived from an EMBL/GenBank/DDBJ whole genome shotgun (WGS) entry which is preliminary data.</text>
</comment>
<name>A0A323UJN5_RHOPL</name>
<dbReference type="OrthoDB" id="8456845at2"/>
<dbReference type="AlphaFoldDB" id="A0A323UJN5"/>
<evidence type="ECO:0000313" key="1">
    <source>
        <dbReference type="EMBL" id="PZA12581.1"/>
    </source>
</evidence>
<proteinExistence type="predicted"/>
<reference evidence="1 2" key="1">
    <citation type="submission" date="2018-06" db="EMBL/GenBank/DDBJ databases">
        <title>Draft Whole-Genome Sequence of the purple photosynthetic bacterium Rhodospeudomonas palustris XCP.</title>
        <authorList>
            <person name="Rayyan A."/>
            <person name="Meyer T.E."/>
            <person name="Kyndt J.A."/>
        </authorList>
    </citation>
    <scope>NUCLEOTIDE SEQUENCE [LARGE SCALE GENOMIC DNA]</scope>
    <source>
        <strain evidence="1 2">XCP</strain>
    </source>
</reference>
<dbReference type="EMBL" id="QKQS01000013">
    <property type="protein sequence ID" value="PZA12581.1"/>
    <property type="molecule type" value="Genomic_DNA"/>
</dbReference>
<evidence type="ECO:0000313" key="2">
    <source>
        <dbReference type="Proteomes" id="UP000248134"/>
    </source>
</evidence>
<dbReference type="Proteomes" id="UP000248134">
    <property type="component" value="Unassembled WGS sequence"/>
</dbReference>
<protein>
    <submittedName>
        <fullName evidence="1">Uncharacterized protein</fullName>
    </submittedName>
</protein>
<gene>
    <name evidence="1" type="ORF">DNX69_10930</name>
</gene>